<evidence type="ECO:0000313" key="3">
    <source>
        <dbReference type="EMBL" id="GHE05676.1"/>
    </source>
</evidence>
<dbReference type="RefSeq" id="WP_051645884.1">
    <property type="nucleotide sequence ID" value="NZ_BNAB01000027.1"/>
</dbReference>
<protein>
    <submittedName>
        <fullName evidence="4">Membrane protein DedA, SNARE-associated domain</fullName>
    </submittedName>
</protein>
<evidence type="ECO:0000259" key="2">
    <source>
        <dbReference type="Pfam" id="PF09335"/>
    </source>
</evidence>
<accession>A0AAN4UUK1</accession>
<feature type="transmembrane region" description="Helical" evidence="1">
    <location>
        <begin position="92"/>
        <end position="115"/>
    </location>
</feature>
<dbReference type="GO" id="GO:0005886">
    <property type="term" value="C:plasma membrane"/>
    <property type="evidence" value="ECO:0007669"/>
    <property type="project" value="TreeGrafter"/>
</dbReference>
<keyword evidence="5" id="KW-1185">Reference proteome</keyword>
<evidence type="ECO:0000313" key="6">
    <source>
        <dbReference type="Proteomes" id="UP000634647"/>
    </source>
</evidence>
<dbReference type="Proteomes" id="UP000199541">
    <property type="component" value="Unassembled WGS sequence"/>
</dbReference>
<reference evidence="3" key="1">
    <citation type="journal article" date="2014" name="Int. J. Syst. Evol. Microbiol.">
        <title>Complete genome sequence of Corynebacterium casei LMG S-19264T (=DSM 44701T), isolated from a smear-ripened cheese.</title>
        <authorList>
            <consortium name="US DOE Joint Genome Institute (JGI-PGF)"/>
            <person name="Walter F."/>
            <person name="Albersmeier A."/>
            <person name="Kalinowski J."/>
            <person name="Ruckert C."/>
        </authorList>
    </citation>
    <scope>NUCLEOTIDE SEQUENCE</scope>
    <source>
        <strain evidence="3">CGMCC 1.10859</strain>
    </source>
</reference>
<reference evidence="4 5" key="2">
    <citation type="submission" date="2016-10" db="EMBL/GenBank/DDBJ databases">
        <authorList>
            <person name="Varghese N."/>
            <person name="Submissions S."/>
        </authorList>
    </citation>
    <scope>NUCLEOTIDE SEQUENCE [LARGE SCALE GENOMIC DNA]</scope>
    <source>
        <strain evidence="4 5">DSM 24802</strain>
    </source>
</reference>
<dbReference type="InterPro" id="IPR051311">
    <property type="entry name" value="DedA_domain"/>
</dbReference>
<feature type="transmembrane region" description="Helical" evidence="1">
    <location>
        <begin position="135"/>
        <end position="160"/>
    </location>
</feature>
<feature type="domain" description="VTT" evidence="2">
    <location>
        <begin position="30"/>
        <end position="155"/>
    </location>
</feature>
<feature type="transmembrane region" description="Helical" evidence="1">
    <location>
        <begin position="50"/>
        <end position="71"/>
    </location>
</feature>
<proteinExistence type="predicted"/>
<organism evidence="3 6">
    <name type="scientific">Allgaiera indica</name>
    <dbReference type="NCBI Taxonomy" id="765699"/>
    <lineage>
        <taxon>Bacteria</taxon>
        <taxon>Pseudomonadati</taxon>
        <taxon>Pseudomonadota</taxon>
        <taxon>Alphaproteobacteria</taxon>
        <taxon>Rhodobacterales</taxon>
        <taxon>Paracoccaceae</taxon>
        <taxon>Allgaiera</taxon>
    </lineage>
</organism>
<keyword evidence="1" id="KW-0812">Transmembrane</keyword>
<evidence type="ECO:0000256" key="1">
    <source>
        <dbReference type="SAM" id="Phobius"/>
    </source>
</evidence>
<dbReference type="EMBL" id="BNAB01000027">
    <property type="protein sequence ID" value="GHE05676.1"/>
    <property type="molecule type" value="Genomic_DNA"/>
</dbReference>
<reference evidence="3" key="3">
    <citation type="submission" date="2023-06" db="EMBL/GenBank/DDBJ databases">
        <authorList>
            <person name="Sun Q."/>
            <person name="Zhou Y."/>
        </authorList>
    </citation>
    <scope>NUCLEOTIDE SEQUENCE</scope>
    <source>
        <strain evidence="3">CGMCC 1.10859</strain>
    </source>
</reference>
<feature type="transmembrane region" description="Helical" evidence="1">
    <location>
        <begin position="12"/>
        <end position="30"/>
    </location>
</feature>
<comment type="caution">
    <text evidence="3">The sequence shown here is derived from an EMBL/GenBank/DDBJ whole genome shotgun (WGS) entry which is preliminary data.</text>
</comment>
<dbReference type="AlphaFoldDB" id="A0AAN4UUK1"/>
<name>A0AAN4UUK1_9RHOB</name>
<sequence length="207" mass="21609">MTGTFLSLIPEYGLWLVAATTYLSCLALPVPSSLMMLAAGGFVASGDLRLLPTLGAAFLGAVAGDQTGFALGRRGGPGLIARLKRHARRAALIARAEALMARHGALGVFLSRWLFSPLGPWMNFAAGGAGLPWRRFTVSGIAGEALWVALYIGAGMIFAGNITAANEVLGSSLGLVAAGTATLALGIWLRWALLHQHQHPHRGQEGD</sequence>
<dbReference type="InterPro" id="IPR032816">
    <property type="entry name" value="VTT_dom"/>
</dbReference>
<keyword evidence="1" id="KW-0472">Membrane</keyword>
<gene>
    <name evidence="3" type="ORF">GCM10008024_37370</name>
    <name evidence="4" type="ORF">SAMN05444006_1289</name>
</gene>
<dbReference type="PANTHER" id="PTHR42709">
    <property type="entry name" value="ALKALINE PHOSPHATASE LIKE PROTEIN"/>
    <property type="match status" value="1"/>
</dbReference>
<evidence type="ECO:0000313" key="5">
    <source>
        <dbReference type="Proteomes" id="UP000199541"/>
    </source>
</evidence>
<dbReference type="PANTHER" id="PTHR42709:SF2">
    <property type="entry name" value="INNER MEMBRANE PROTEIN YOHD"/>
    <property type="match status" value="1"/>
</dbReference>
<dbReference type="EMBL" id="FNOB01000028">
    <property type="protein sequence ID" value="SDX76123.1"/>
    <property type="molecule type" value="Genomic_DNA"/>
</dbReference>
<dbReference type="Pfam" id="PF09335">
    <property type="entry name" value="VTT_dom"/>
    <property type="match status" value="1"/>
</dbReference>
<feature type="transmembrane region" description="Helical" evidence="1">
    <location>
        <begin position="172"/>
        <end position="193"/>
    </location>
</feature>
<evidence type="ECO:0000313" key="4">
    <source>
        <dbReference type="EMBL" id="SDX76123.1"/>
    </source>
</evidence>
<keyword evidence="1" id="KW-1133">Transmembrane helix</keyword>
<dbReference type="Proteomes" id="UP000634647">
    <property type="component" value="Unassembled WGS sequence"/>
</dbReference>